<reference evidence="3 4" key="1">
    <citation type="journal article" date="2017" name="Int. J. Syst. Evol. Microbiol.">
        <title>Bacillus mangrovi sp. nov., isolated from a sediment sample from a mangrove forest.</title>
        <authorList>
            <person name="Gupta V."/>
            <person name="Singh P.K."/>
            <person name="Korpole S."/>
            <person name="Tanuku N.R.S."/>
            <person name="Pinnaka A.K."/>
        </authorList>
    </citation>
    <scope>NUCLEOTIDE SEQUENCE [LARGE SCALE GENOMIC DNA]</scope>
    <source>
        <strain evidence="3 4">KCTC 33872</strain>
    </source>
</reference>
<accession>A0A7X2S5X9</accession>
<dbReference type="AlphaFoldDB" id="A0A7X2S5X9"/>
<dbReference type="RefSeq" id="WP_155112374.1">
    <property type="nucleotide sequence ID" value="NZ_WMIB01000009.1"/>
</dbReference>
<gene>
    <name evidence="3" type="ORF">GKZ89_10555</name>
</gene>
<dbReference type="Proteomes" id="UP000434639">
    <property type="component" value="Unassembled WGS sequence"/>
</dbReference>
<evidence type="ECO:0000313" key="4">
    <source>
        <dbReference type="Proteomes" id="UP000434639"/>
    </source>
</evidence>
<comment type="similarity">
    <text evidence="1">Belongs to the bacterial solute-binding protein 8 family.</text>
</comment>
<evidence type="ECO:0000259" key="2">
    <source>
        <dbReference type="PROSITE" id="PS50983"/>
    </source>
</evidence>
<dbReference type="SUPFAM" id="SSF53807">
    <property type="entry name" value="Helical backbone' metal receptor"/>
    <property type="match status" value="1"/>
</dbReference>
<organism evidence="3 4">
    <name type="scientific">Metabacillus mangrovi</name>
    <dbReference type="NCBI Taxonomy" id="1491830"/>
    <lineage>
        <taxon>Bacteria</taxon>
        <taxon>Bacillati</taxon>
        <taxon>Bacillota</taxon>
        <taxon>Bacilli</taxon>
        <taxon>Bacillales</taxon>
        <taxon>Bacillaceae</taxon>
        <taxon>Metabacillus</taxon>
    </lineage>
</organism>
<dbReference type="GO" id="GO:0071281">
    <property type="term" value="P:cellular response to iron ion"/>
    <property type="evidence" value="ECO:0007669"/>
    <property type="project" value="TreeGrafter"/>
</dbReference>
<dbReference type="OrthoDB" id="9787772at2"/>
<comment type="caution">
    <text evidence="3">The sequence shown here is derived from an EMBL/GenBank/DDBJ whole genome shotgun (WGS) entry which is preliminary data.</text>
</comment>
<keyword evidence="4" id="KW-1185">Reference proteome</keyword>
<dbReference type="PANTHER" id="PTHR30535">
    <property type="entry name" value="VITAMIN B12-BINDING PROTEIN"/>
    <property type="match status" value="1"/>
</dbReference>
<dbReference type="Gene3D" id="3.40.50.1980">
    <property type="entry name" value="Nitrogenase molybdenum iron protein domain"/>
    <property type="match status" value="2"/>
</dbReference>
<dbReference type="EMBL" id="WMIB01000009">
    <property type="protein sequence ID" value="MTH53845.1"/>
    <property type="molecule type" value="Genomic_DNA"/>
</dbReference>
<feature type="domain" description="Fe/B12 periplasmic-binding" evidence="2">
    <location>
        <begin position="2"/>
        <end position="257"/>
    </location>
</feature>
<dbReference type="PANTHER" id="PTHR30535:SF34">
    <property type="entry name" value="MOLYBDATE-BINDING PROTEIN MOLA"/>
    <property type="match status" value="1"/>
</dbReference>
<proteinExistence type="inferred from homology"/>
<name>A0A7X2S5X9_9BACI</name>
<dbReference type="Pfam" id="PF01497">
    <property type="entry name" value="Peripla_BP_2"/>
    <property type="match status" value="1"/>
</dbReference>
<dbReference type="CDD" id="cd01144">
    <property type="entry name" value="BtuF"/>
    <property type="match status" value="1"/>
</dbReference>
<dbReference type="InterPro" id="IPR002491">
    <property type="entry name" value="ABC_transptr_periplasmic_BD"/>
</dbReference>
<evidence type="ECO:0000256" key="1">
    <source>
        <dbReference type="ARBA" id="ARBA00008814"/>
    </source>
</evidence>
<dbReference type="InterPro" id="IPR050902">
    <property type="entry name" value="ABC_Transporter_SBP"/>
</dbReference>
<dbReference type="PROSITE" id="PS50983">
    <property type="entry name" value="FE_B12_PBP"/>
    <property type="match status" value="1"/>
</dbReference>
<protein>
    <submittedName>
        <fullName evidence="3">ABC transporter substrate-binding protein</fullName>
    </submittedName>
</protein>
<sequence>MRIVSICPSNTELAACLGLTSQLAGIDDFSDWPGDIQNLPKLGPDLAIRMDDLETCKPDLVLASLSVPGMEKNIEELEKRNIPHLVFNPQSLEDIHADLIKLGKATGTEEKAIEKAEQYRSLMGRFKTKAAELDRKPSVYFEWWPKPVFTPGGTNWLTEVSRLAGAENIFASEKIPSVQTVWEEVLDRDPEFFFMVWVGVKEAKMNAAHVKKRPGSNQLTALKRNQVILLKEALFCRPSPRLYEGLANLAQIVHPDHFSEEIQAVKDFNT</sequence>
<evidence type="ECO:0000313" key="3">
    <source>
        <dbReference type="EMBL" id="MTH53845.1"/>
    </source>
</evidence>